<feature type="compositionally biased region" description="Basic and acidic residues" evidence="6">
    <location>
        <begin position="267"/>
        <end position="277"/>
    </location>
</feature>
<dbReference type="EC" id="2.1.1.297" evidence="5"/>
<evidence type="ECO:0000256" key="2">
    <source>
        <dbReference type="ARBA" id="ARBA00022679"/>
    </source>
</evidence>
<keyword evidence="10" id="KW-1185">Reference proteome</keyword>
<name>A0A5J5L3I2_9MICC</name>
<keyword evidence="2 5" id="KW-0808">Transferase</keyword>
<dbReference type="InterPro" id="IPR004556">
    <property type="entry name" value="HemK-like"/>
</dbReference>
<dbReference type="InterPro" id="IPR007848">
    <property type="entry name" value="Small_mtfrase_dom"/>
</dbReference>
<feature type="compositionally biased region" description="Basic and acidic residues" evidence="6">
    <location>
        <begin position="293"/>
        <end position="305"/>
    </location>
</feature>
<comment type="catalytic activity">
    <reaction evidence="4 5">
        <text>L-glutaminyl-[peptide chain release factor] + S-adenosyl-L-methionine = N(5)-methyl-L-glutaminyl-[peptide chain release factor] + S-adenosyl-L-homocysteine + H(+)</text>
        <dbReference type="Rhea" id="RHEA:42896"/>
        <dbReference type="Rhea" id="RHEA-COMP:10271"/>
        <dbReference type="Rhea" id="RHEA-COMP:10272"/>
        <dbReference type="ChEBI" id="CHEBI:15378"/>
        <dbReference type="ChEBI" id="CHEBI:30011"/>
        <dbReference type="ChEBI" id="CHEBI:57856"/>
        <dbReference type="ChEBI" id="CHEBI:59789"/>
        <dbReference type="ChEBI" id="CHEBI:61891"/>
        <dbReference type="EC" id="2.1.1.297"/>
    </reaction>
</comment>
<accession>A0A5J5L3I2</accession>
<dbReference type="PANTHER" id="PTHR18895">
    <property type="entry name" value="HEMK METHYLTRANSFERASE"/>
    <property type="match status" value="1"/>
</dbReference>
<evidence type="ECO:0000256" key="3">
    <source>
        <dbReference type="ARBA" id="ARBA00022691"/>
    </source>
</evidence>
<feature type="binding site" evidence="5">
    <location>
        <begin position="190"/>
        <end position="193"/>
    </location>
    <ligand>
        <name>substrate</name>
    </ligand>
</feature>
<dbReference type="InterPro" id="IPR002052">
    <property type="entry name" value="DNA_methylase_N6_adenine_CS"/>
</dbReference>
<dbReference type="NCBIfam" id="TIGR00536">
    <property type="entry name" value="hemK_fam"/>
    <property type="match status" value="1"/>
</dbReference>
<dbReference type="InterPro" id="IPR029063">
    <property type="entry name" value="SAM-dependent_MTases_sf"/>
</dbReference>
<dbReference type="InterPro" id="IPR040758">
    <property type="entry name" value="PrmC_N"/>
</dbReference>
<evidence type="ECO:0000313" key="10">
    <source>
        <dbReference type="Proteomes" id="UP000325957"/>
    </source>
</evidence>
<dbReference type="SUPFAM" id="SSF53335">
    <property type="entry name" value="S-adenosyl-L-methionine-dependent methyltransferases"/>
    <property type="match status" value="1"/>
</dbReference>
<dbReference type="Gene3D" id="1.10.8.10">
    <property type="entry name" value="DNA helicase RuvA subunit, C-terminal domain"/>
    <property type="match status" value="1"/>
</dbReference>
<evidence type="ECO:0000259" key="8">
    <source>
        <dbReference type="Pfam" id="PF17827"/>
    </source>
</evidence>
<dbReference type="InterPro" id="IPR019874">
    <property type="entry name" value="RF_methyltr_PrmC"/>
</dbReference>
<dbReference type="GO" id="GO:0032259">
    <property type="term" value="P:methylation"/>
    <property type="evidence" value="ECO:0007669"/>
    <property type="project" value="UniProtKB-KW"/>
</dbReference>
<dbReference type="AlphaFoldDB" id="A0A5J5L3I2"/>
<dbReference type="Proteomes" id="UP000325957">
    <property type="component" value="Unassembled WGS sequence"/>
</dbReference>
<evidence type="ECO:0000313" key="9">
    <source>
        <dbReference type="EMBL" id="KAA9395646.1"/>
    </source>
</evidence>
<feature type="binding site" evidence="5">
    <location>
        <position position="148"/>
    </location>
    <ligand>
        <name>S-adenosyl-L-methionine</name>
        <dbReference type="ChEBI" id="CHEBI:59789"/>
    </ligand>
</feature>
<comment type="function">
    <text evidence="5">Methylates the class 1 translation termination release factors RF1/PrfA and RF2/PrfB on the glutamine residue of the universally conserved GGQ motif.</text>
</comment>
<dbReference type="OrthoDB" id="9800643at2"/>
<dbReference type="PROSITE" id="PS00092">
    <property type="entry name" value="N6_MTASE"/>
    <property type="match status" value="1"/>
</dbReference>
<feature type="region of interest" description="Disordered" evidence="6">
    <location>
        <begin position="267"/>
        <end position="305"/>
    </location>
</feature>
<sequence>MSDSLAQALRWATAELGAAGVASAEADAVLIAAHLLNLDRGEVQAKAIIGAPVPEGFEELVRRRSRREPLQHLTGTAPFRRIELAVGPGVFIPRPETELLVDLAAERLRRDQAEGTPRPLAIDLCTGSGAIAAALADEVPHARLFAVELSEEAHAWAQRNLAGHRVDLRLGDATRVPDDLRGRMDVVVSNPPYVPGDEVPTEPEVIDHDPRMALMGGGADGMQIPERIIAAAASLLKAGGWCAIEHAESQAAAVAEAFARHGFSEVEGHDDLTDRPRATSAVLSGRSAQDVPGHPDDPTQREVRQ</sequence>
<gene>
    <name evidence="5 9" type="primary">prmC</name>
    <name evidence="9" type="ORF">FCK90_01110</name>
</gene>
<dbReference type="GO" id="GO:0102559">
    <property type="term" value="F:peptide chain release factor N(5)-glutamine methyltransferase activity"/>
    <property type="evidence" value="ECO:0007669"/>
    <property type="project" value="UniProtKB-EC"/>
</dbReference>
<feature type="binding site" evidence="5">
    <location>
        <position position="190"/>
    </location>
    <ligand>
        <name>S-adenosyl-L-methionine</name>
        <dbReference type="ChEBI" id="CHEBI:59789"/>
    </ligand>
</feature>
<keyword evidence="3 5" id="KW-0949">S-adenosyl-L-methionine</keyword>
<evidence type="ECO:0000256" key="5">
    <source>
        <dbReference type="HAMAP-Rule" id="MF_02126"/>
    </source>
</evidence>
<dbReference type="InterPro" id="IPR050320">
    <property type="entry name" value="N5-glutamine_MTase"/>
</dbReference>
<keyword evidence="1 5" id="KW-0489">Methyltransferase</keyword>
<comment type="similarity">
    <text evidence="5">Belongs to the protein N5-glutamine methyltransferase family. PrmC subfamily.</text>
</comment>
<dbReference type="EMBL" id="SZWF01000001">
    <property type="protein sequence ID" value="KAA9395646.1"/>
    <property type="molecule type" value="Genomic_DNA"/>
</dbReference>
<dbReference type="GO" id="GO:0003676">
    <property type="term" value="F:nucleic acid binding"/>
    <property type="evidence" value="ECO:0007669"/>
    <property type="project" value="InterPro"/>
</dbReference>
<evidence type="ECO:0000256" key="1">
    <source>
        <dbReference type="ARBA" id="ARBA00022603"/>
    </source>
</evidence>
<dbReference type="Gene3D" id="3.40.50.150">
    <property type="entry name" value="Vaccinia Virus protein VP39"/>
    <property type="match status" value="1"/>
</dbReference>
<dbReference type="HAMAP" id="MF_02126">
    <property type="entry name" value="RF_methyltr_PrmC"/>
    <property type="match status" value="1"/>
</dbReference>
<dbReference type="PANTHER" id="PTHR18895:SF74">
    <property type="entry name" value="MTRF1L RELEASE FACTOR GLUTAMINE METHYLTRANSFERASE"/>
    <property type="match status" value="1"/>
</dbReference>
<dbReference type="Pfam" id="PF05175">
    <property type="entry name" value="MTS"/>
    <property type="match status" value="1"/>
</dbReference>
<organism evidence="9 10">
    <name type="scientific">Kocuria coralli</name>
    <dbReference type="NCBI Taxonomy" id="1461025"/>
    <lineage>
        <taxon>Bacteria</taxon>
        <taxon>Bacillati</taxon>
        <taxon>Actinomycetota</taxon>
        <taxon>Actinomycetes</taxon>
        <taxon>Micrococcales</taxon>
        <taxon>Micrococcaceae</taxon>
        <taxon>Kocuria</taxon>
    </lineage>
</organism>
<proteinExistence type="inferred from homology"/>
<evidence type="ECO:0000256" key="4">
    <source>
        <dbReference type="ARBA" id="ARBA00048391"/>
    </source>
</evidence>
<reference evidence="9 10" key="1">
    <citation type="submission" date="2019-05" db="EMBL/GenBank/DDBJ databases">
        <title>Kocuria coralli sp. nov., a novel actinobacterium isolated from coral reef seawater.</title>
        <authorList>
            <person name="Li J."/>
        </authorList>
    </citation>
    <scope>NUCLEOTIDE SEQUENCE [LARGE SCALE GENOMIC DNA]</scope>
    <source>
        <strain evidence="9 10">SCSIO 13007</strain>
    </source>
</reference>
<evidence type="ECO:0000259" key="7">
    <source>
        <dbReference type="Pfam" id="PF05175"/>
    </source>
</evidence>
<dbReference type="Pfam" id="PF17827">
    <property type="entry name" value="PrmC_N"/>
    <property type="match status" value="1"/>
</dbReference>
<comment type="caution">
    <text evidence="9">The sequence shown here is derived from an EMBL/GenBank/DDBJ whole genome shotgun (WGS) entry which is preliminary data.</text>
</comment>
<evidence type="ECO:0000256" key="6">
    <source>
        <dbReference type="SAM" id="MobiDB-lite"/>
    </source>
</evidence>
<protein>
    <recommendedName>
        <fullName evidence="5">Release factor glutamine methyltransferase</fullName>
        <shortName evidence="5">RF MTase</shortName>
        <ecNumber evidence="5">2.1.1.297</ecNumber>
    </recommendedName>
    <alternativeName>
        <fullName evidence="5">N5-glutamine methyltransferase PrmC</fullName>
    </alternativeName>
    <alternativeName>
        <fullName evidence="5">Protein-(glutamine-N5) MTase PrmC</fullName>
    </alternativeName>
    <alternativeName>
        <fullName evidence="5">Protein-glutamine N-methyltransferase PrmC</fullName>
    </alternativeName>
</protein>
<feature type="domain" description="Release factor glutamine methyltransferase N-terminal" evidence="8">
    <location>
        <begin position="7"/>
        <end position="75"/>
    </location>
</feature>
<dbReference type="CDD" id="cd02440">
    <property type="entry name" value="AdoMet_MTases"/>
    <property type="match status" value="1"/>
</dbReference>
<feature type="domain" description="Methyltransferase small" evidence="7">
    <location>
        <begin position="121"/>
        <end position="198"/>
    </location>
</feature>
<dbReference type="NCBIfam" id="TIGR03534">
    <property type="entry name" value="RF_mod_PrmC"/>
    <property type="match status" value="1"/>
</dbReference>
<comment type="caution">
    <text evidence="5">Lacks conserved residue(s) required for the propagation of feature annotation.</text>
</comment>
<dbReference type="RefSeq" id="WP_158032453.1">
    <property type="nucleotide sequence ID" value="NZ_ML708610.1"/>
</dbReference>